<dbReference type="AlphaFoldDB" id="A0AAW0C1N4"/>
<evidence type="ECO:0000256" key="7">
    <source>
        <dbReference type="ARBA" id="ARBA00023306"/>
    </source>
</evidence>
<evidence type="ECO:0000259" key="9">
    <source>
        <dbReference type="Pfam" id="PF12719"/>
    </source>
</evidence>
<feature type="domain" description="Nuclear condensin complex subunit 3 C-terminal" evidence="9">
    <location>
        <begin position="590"/>
        <end position="875"/>
    </location>
</feature>
<keyword evidence="7" id="KW-0131">Cell cycle</keyword>
<dbReference type="SUPFAM" id="SSF48371">
    <property type="entry name" value="ARM repeat"/>
    <property type="match status" value="1"/>
</dbReference>
<evidence type="ECO:0000256" key="1">
    <source>
        <dbReference type="ARBA" id="ARBA00004286"/>
    </source>
</evidence>
<dbReference type="EMBL" id="JAWWNJ010000023">
    <property type="protein sequence ID" value="KAK7032879.1"/>
    <property type="molecule type" value="Genomic_DNA"/>
</dbReference>
<dbReference type="InterPro" id="IPR025977">
    <property type="entry name" value="Cnd3_C"/>
</dbReference>
<gene>
    <name evidence="10" type="ORF">R3P38DRAFT_2919462</name>
</gene>
<feature type="compositionally biased region" description="Polar residues" evidence="8">
    <location>
        <begin position="557"/>
        <end position="566"/>
    </location>
</feature>
<dbReference type="Gene3D" id="1.25.10.10">
    <property type="entry name" value="Leucine-rich Repeat Variant"/>
    <property type="match status" value="1"/>
</dbReference>
<evidence type="ECO:0000256" key="6">
    <source>
        <dbReference type="ARBA" id="ARBA00023067"/>
    </source>
</evidence>
<evidence type="ECO:0000256" key="5">
    <source>
        <dbReference type="ARBA" id="ARBA00022776"/>
    </source>
</evidence>
<organism evidence="10 11">
    <name type="scientific">Favolaschia claudopus</name>
    <dbReference type="NCBI Taxonomy" id="2862362"/>
    <lineage>
        <taxon>Eukaryota</taxon>
        <taxon>Fungi</taxon>
        <taxon>Dikarya</taxon>
        <taxon>Basidiomycota</taxon>
        <taxon>Agaricomycotina</taxon>
        <taxon>Agaricomycetes</taxon>
        <taxon>Agaricomycetidae</taxon>
        <taxon>Agaricales</taxon>
        <taxon>Marasmiineae</taxon>
        <taxon>Mycenaceae</taxon>
        <taxon>Favolaschia</taxon>
    </lineage>
</organism>
<dbReference type="GO" id="GO:0051301">
    <property type="term" value="P:cell division"/>
    <property type="evidence" value="ECO:0007669"/>
    <property type="project" value="UniProtKB-KW"/>
</dbReference>
<comment type="similarity">
    <text evidence="2">Belongs to the CND3 (condensin subunit 3) family.</text>
</comment>
<sequence length="1124" mass="126647">MPARTLPAVNLQASMAAIFDQAQTTTANHQKNIVALHKLHLEIARTKSRAGEVEFESVFHKLVARVLPVKKGVNTADRVIKFVGNYTKFLNERAADERAEQDDMGDDTNTDTPASRFTDELLEFLLRGFQAKDKVVRYRVVSIVGEMIIVLGELDDEIYNKLRKALLDRIRDKEAMVRLQVVIALSKIAASEDTSEDAPEEEGVLQVLIETLSKDSSPEVRRATLVNLPVNTKSLPALLDRARDTEPTVRKLLYSSVLVRAVSEEAHPTILTVAQREHLVRHGLGDRETAVRSVAADLFGTWVDVIGEKTKPDEELATRITEMDISKTEAKPSLNLEDRQKDMIKTLVAFLAMFDLQVSAESSQLAWNVLTSVFDSRPNIFEELYFGNSYFEDLSPEKAFLARVFVDKCVEDKNRGEARMEDAGVPVVTHLAFKIQVVFNDLVELNEGSPEDEDQGYERQDKEFVLGELLRLAVKLDYSDEIGRRMMFKLAQGMLARDQLPLTVVPPTLDLYKLSADNERDFIRLVVEIIGDLREPGDADDLGAADQTQDSIDPDTSFGSNGSPVSRKSARERKEMSEAEQADADDIDIRCLTICTGMLERVHGTIDQNSTLEGILHDLIKPSVERNEHRFKEKGLLALGHFCLISEPVARNNLHKFISEVQAKPDEPLKINLFKVIFDILLVHGRTILAPEANKAQGLLDFLVYHLEQETNKEDTSPRVLALLGSGIAKLLIRGRITDERVLKSLMLVYLSPYNSDNQELKQFLALFCPTYSRLESQNQQRMRAIFLSVFRILSEIQQKFDTDNEVHPDTLNLSAVAGMWTEWTDPTQLFDQKGAVDPFLHVQMADDTMRFLLSTKLPKEDKRALCQMLLKLNIPDEVDADQVRTLKLLINNIFTRRPLGDAIASNALKKFDAALQKKFEKELEGLSEEEYREFNKLQDLFAFLDDIIPENDDEVIELDTKKKGRKRRSDSIISITTDGDDMSVASSRRGKSKPSKKRRRLSTSDDEDSDSEEDNHTAKGTPPPPTRTLPKRSAAPKKEVILISSDDDEDVDTTPAPRKGRPQISTRTRKTRKEEEAQIDAEINHLLSNEEPSLQQTADDSIMDNDSDEEDADEVTGQLLGSE</sequence>
<dbReference type="PANTHER" id="PTHR14418">
    <property type="entry name" value="CONDENSIN COMPLEX SUBUNIT 3-RELATED"/>
    <property type="match status" value="1"/>
</dbReference>
<feature type="compositionally biased region" description="Acidic residues" evidence="8">
    <location>
        <begin position="1005"/>
        <end position="1014"/>
    </location>
</feature>
<dbReference type="PANTHER" id="PTHR14418:SF5">
    <property type="entry name" value="CONDENSIN COMPLEX SUBUNIT 3"/>
    <property type="match status" value="1"/>
</dbReference>
<reference evidence="10 11" key="1">
    <citation type="journal article" date="2024" name="J Genomics">
        <title>Draft genome sequencing and assembly of Favolaschia claudopus CIRM-BRFM 2984 isolated from oak limbs.</title>
        <authorList>
            <person name="Navarro D."/>
            <person name="Drula E."/>
            <person name="Chaduli D."/>
            <person name="Cazenave R."/>
            <person name="Ahrendt S."/>
            <person name="Wang J."/>
            <person name="Lipzen A."/>
            <person name="Daum C."/>
            <person name="Barry K."/>
            <person name="Grigoriev I.V."/>
            <person name="Favel A."/>
            <person name="Rosso M.N."/>
            <person name="Martin F."/>
        </authorList>
    </citation>
    <scope>NUCLEOTIDE SEQUENCE [LARGE SCALE GENOMIC DNA]</scope>
    <source>
        <strain evidence="10 11">CIRM-BRFM 2984</strain>
    </source>
</reference>
<dbReference type="InterPro" id="IPR016024">
    <property type="entry name" value="ARM-type_fold"/>
</dbReference>
<feature type="compositionally biased region" description="Polar residues" evidence="8">
    <location>
        <begin position="1087"/>
        <end position="1100"/>
    </location>
</feature>
<feature type="region of interest" description="Disordered" evidence="8">
    <location>
        <begin position="537"/>
        <end position="581"/>
    </location>
</feature>
<comment type="subcellular location">
    <subcellularLocation>
        <location evidence="1">Chromosome</location>
    </subcellularLocation>
</comment>
<evidence type="ECO:0000256" key="2">
    <source>
        <dbReference type="ARBA" id="ARBA00006533"/>
    </source>
</evidence>
<keyword evidence="11" id="KW-1185">Reference proteome</keyword>
<evidence type="ECO:0000256" key="4">
    <source>
        <dbReference type="ARBA" id="ARBA00022618"/>
    </source>
</evidence>
<evidence type="ECO:0000256" key="8">
    <source>
        <dbReference type="SAM" id="MobiDB-lite"/>
    </source>
</evidence>
<protein>
    <submittedName>
        <fullName evidence="10">Chromosome condensation complex protein</fullName>
    </submittedName>
</protein>
<dbReference type="Pfam" id="PF13646">
    <property type="entry name" value="HEAT_2"/>
    <property type="match status" value="1"/>
</dbReference>
<keyword evidence="5" id="KW-0498">Mitosis</keyword>
<feature type="region of interest" description="Disordered" evidence="8">
    <location>
        <begin position="961"/>
        <end position="1124"/>
    </location>
</feature>
<proteinExistence type="inferred from homology"/>
<keyword evidence="4" id="KW-0132">Cell division</keyword>
<keyword evidence="3" id="KW-0158">Chromosome</keyword>
<dbReference type="GO" id="GO:0000796">
    <property type="term" value="C:condensin complex"/>
    <property type="evidence" value="ECO:0007669"/>
    <property type="project" value="InterPro"/>
</dbReference>
<accession>A0AAW0C1N4</accession>
<comment type="caution">
    <text evidence="10">The sequence shown here is derived from an EMBL/GenBank/DDBJ whole genome shotgun (WGS) entry which is preliminary data.</text>
</comment>
<dbReference type="GO" id="GO:0007076">
    <property type="term" value="P:mitotic chromosome condensation"/>
    <property type="evidence" value="ECO:0007669"/>
    <property type="project" value="InterPro"/>
</dbReference>
<evidence type="ECO:0000313" key="10">
    <source>
        <dbReference type="EMBL" id="KAK7032879.1"/>
    </source>
</evidence>
<dbReference type="InterPro" id="IPR011989">
    <property type="entry name" value="ARM-like"/>
</dbReference>
<dbReference type="Pfam" id="PF12719">
    <property type="entry name" value="Cnd3"/>
    <property type="match status" value="1"/>
</dbReference>
<feature type="compositionally biased region" description="Basic residues" evidence="8">
    <location>
        <begin position="989"/>
        <end position="1002"/>
    </location>
</feature>
<dbReference type="Proteomes" id="UP001362999">
    <property type="component" value="Unassembled WGS sequence"/>
</dbReference>
<evidence type="ECO:0000313" key="11">
    <source>
        <dbReference type="Proteomes" id="UP001362999"/>
    </source>
</evidence>
<keyword evidence="6" id="KW-0226">DNA condensation</keyword>
<dbReference type="InterPro" id="IPR027165">
    <property type="entry name" value="CND3"/>
</dbReference>
<feature type="compositionally biased region" description="Acidic residues" evidence="8">
    <location>
        <begin position="1102"/>
        <end position="1115"/>
    </location>
</feature>
<name>A0AAW0C1N4_9AGAR</name>
<evidence type="ECO:0000256" key="3">
    <source>
        <dbReference type="ARBA" id="ARBA00022454"/>
    </source>
</evidence>
<dbReference type="GO" id="GO:0000793">
    <property type="term" value="C:condensed chromosome"/>
    <property type="evidence" value="ECO:0007669"/>
    <property type="project" value="TreeGrafter"/>
</dbReference>